<accession>A0ACC1QYA8</accession>
<gene>
    <name evidence="1" type="ORF">NLG97_g3996</name>
</gene>
<dbReference type="EMBL" id="JANAKD010000366">
    <property type="protein sequence ID" value="KAJ3494562.1"/>
    <property type="molecule type" value="Genomic_DNA"/>
</dbReference>
<protein>
    <submittedName>
        <fullName evidence="1">Uncharacterized protein</fullName>
    </submittedName>
</protein>
<sequence>MVKIEHDASGGSPMYKLPDDLLLEIGSWLRKRSDLRALVMTNTRFHAVFEHQLYKWDIANSSVPYSLWWAVTESDFVVINKIIKFGCNLDKNVGFLMAGKSTGTTALVEAMCRKNLLMACTLVNAGANVDTAPDSARIPVFLALENKWTDLVRVLVSVRNVNLNFINHRGHGVLTAAARENNLEAVRYLLSISPGPAPGDIETSTALHQAIQHDNFKMFCLLMESRRVSPERFDQQKKTPLQLACELGKLPFVRALLDDGRAVARAHEKNNSPLVLQALKRSNFDLVMLLLAHKNPCRPCTEVFDEACKMKKELIAWTALEIFCPSRLQAIVCRNFAYSQNLHDLAKMITERFY</sequence>
<evidence type="ECO:0000313" key="1">
    <source>
        <dbReference type="EMBL" id="KAJ3494562.1"/>
    </source>
</evidence>
<dbReference type="Proteomes" id="UP001148737">
    <property type="component" value="Unassembled WGS sequence"/>
</dbReference>
<name>A0ACC1QYA8_9HYPO</name>
<organism evidence="1 2">
    <name type="scientific">Lecanicillium saksenae</name>
    <dbReference type="NCBI Taxonomy" id="468837"/>
    <lineage>
        <taxon>Eukaryota</taxon>
        <taxon>Fungi</taxon>
        <taxon>Dikarya</taxon>
        <taxon>Ascomycota</taxon>
        <taxon>Pezizomycotina</taxon>
        <taxon>Sordariomycetes</taxon>
        <taxon>Hypocreomycetidae</taxon>
        <taxon>Hypocreales</taxon>
        <taxon>Cordycipitaceae</taxon>
        <taxon>Lecanicillium</taxon>
    </lineage>
</organism>
<comment type="caution">
    <text evidence="1">The sequence shown here is derived from an EMBL/GenBank/DDBJ whole genome shotgun (WGS) entry which is preliminary data.</text>
</comment>
<evidence type="ECO:0000313" key="2">
    <source>
        <dbReference type="Proteomes" id="UP001148737"/>
    </source>
</evidence>
<keyword evidence="2" id="KW-1185">Reference proteome</keyword>
<reference evidence="1" key="1">
    <citation type="submission" date="2022-07" db="EMBL/GenBank/DDBJ databases">
        <title>Genome Sequence of Lecanicillium saksenae.</title>
        <authorList>
            <person name="Buettner E."/>
        </authorList>
    </citation>
    <scope>NUCLEOTIDE SEQUENCE</scope>
    <source>
        <strain evidence="1">VT-O1</strain>
    </source>
</reference>
<proteinExistence type="predicted"/>